<dbReference type="InterPro" id="IPR012349">
    <property type="entry name" value="Split_barrel_FMN-bd"/>
</dbReference>
<reference evidence="3 4" key="1">
    <citation type="submission" date="2018-03" db="EMBL/GenBank/DDBJ databases">
        <title>Genomic Encyclopedia of Archaeal and Bacterial Type Strains, Phase II (KMG-II): from individual species to whole genera.</title>
        <authorList>
            <person name="Goeker M."/>
        </authorList>
    </citation>
    <scope>NUCLEOTIDE SEQUENCE [LARGE SCALE GENOMIC DNA]</scope>
    <source>
        <strain evidence="3 4">DSM 19711</strain>
    </source>
</reference>
<dbReference type="Proteomes" id="UP000238083">
    <property type="component" value="Unassembled WGS sequence"/>
</dbReference>
<dbReference type="PANTHER" id="PTHR35176:SF11">
    <property type="entry name" value="PYRIDOXAMINE 5'-PHOSPHATE OXIDASE FAMILY PROTEIN"/>
    <property type="match status" value="1"/>
</dbReference>
<dbReference type="GO" id="GO:0070967">
    <property type="term" value="F:coenzyme F420 binding"/>
    <property type="evidence" value="ECO:0007669"/>
    <property type="project" value="TreeGrafter"/>
</dbReference>
<dbReference type="RefSeq" id="WP_211298272.1">
    <property type="nucleotide sequence ID" value="NZ_PVZF01000001.1"/>
</dbReference>
<organism evidence="3 4">
    <name type="scientific">Kineococcus rhizosphaerae</name>
    <dbReference type="NCBI Taxonomy" id="559628"/>
    <lineage>
        <taxon>Bacteria</taxon>
        <taxon>Bacillati</taxon>
        <taxon>Actinomycetota</taxon>
        <taxon>Actinomycetes</taxon>
        <taxon>Kineosporiales</taxon>
        <taxon>Kineosporiaceae</taxon>
        <taxon>Kineococcus</taxon>
    </lineage>
</organism>
<dbReference type="Pfam" id="PF01243">
    <property type="entry name" value="PNPOx_N"/>
    <property type="match status" value="1"/>
</dbReference>
<keyword evidence="4" id="KW-1185">Reference proteome</keyword>
<dbReference type="GO" id="GO:0005829">
    <property type="term" value="C:cytosol"/>
    <property type="evidence" value="ECO:0007669"/>
    <property type="project" value="TreeGrafter"/>
</dbReference>
<protein>
    <recommendedName>
        <fullName evidence="2">Pyridoxamine 5'-phosphate oxidase N-terminal domain-containing protein</fullName>
    </recommendedName>
</protein>
<gene>
    <name evidence="3" type="ORF">CLV37_10178</name>
</gene>
<dbReference type="Gene3D" id="2.30.110.10">
    <property type="entry name" value="Electron Transport, Fmn-binding Protein, Chain A"/>
    <property type="match status" value="1"/>
</dbReference>
<dbReference type="EMBL" id="PVZF01000001">
    <property type="protein sequence ID" value="PRY17841.1"/>
    <property type="molecule type" value="Genomic_DNA"/>
</dbReference>
<keyword evidence="1" id="KW-0560">Oxidoreductase</keyword>
<dbReference type="GO" id="GO:0016627">
    <property type="term" value="F:oxidoreductase activity, acting on the CH-CH group of donors"/>
    <property type="evidence" value="ECO:0007669"/>
    <property type="project" value="TreeGrafter"/>
</dbReference>
<evidence type="ECO:0000313" key="4">
    <source>
        <dbReference type="Proteomes" id="UP000238083"/>
    </source>
</evidence>
<evidence type="ECO:0000259" key="2">
    <source>
        <dbReference type="Pfam" id="PF01243"/>
    </source>
</evidence>
<accession>A0A2T0R9N7</accession>
<dbReference type="InterPro" id="IPR011576">
    <property type="entry name" value="Pyridox_Oxase_N"/>
</dbReference>
<dbReference type="PANTHER" id="PTHR35176">
    <property type="entry name" value="HEME OXYGENASE HI_0854-RELATED"/>
    <property type="match status" value="1"/>
</dbReference>
<dbReference type="NCBIfam" id="TIGR03666">
    <property type="entry name" value="Rv2061_F420"/>
    <property type="match status" value="1"/>
</dbReference>
<sequence>MTDRTERVQELLGQTSYVLLTTFRRDGRPVGTPVWSAPLGDGRIALVTQDTTGKVKRVRRDPHVLVAPCTQRGKPLGRPVDAQAEVLAAQELPEVERRLAAKYGVLFQLFDAVEGFLQRRGRMRGSRVAVAVTVAG</sequence>
<dbReference type="InterPro" id="IPR052019">
    <property type="entry name" value="F420H2_bilvrd_red/Heme_oxyg"/>
</dbReference>
<name>A0A2T0R9N7_9ACTN</name>
<dbReference type="AlphaFoldDB" id="A0A2T0R9N7"/>
<dbReference type="SUPFAM" id="SSF50475">
    <property type="entry name" value="FMN-binding split barrel"/>
    <property type="match status" value="1"/>
</dbReference>
<proteinExistence type="predicted"/>
<dbReference type="InterPro" id="IPR019965">
    <property type="entry name" value="PPOX_F420-dep_Rv2061_put"/>
</dbReference>
<comment type="caution">
    <text evidence="3">The sequence shown here is derived from an EMBL/GenBank/DDBJ whole genome shotgun (WGS) entry which is preliminary data.</text>
</comment>
<evidence type="ECO:0000256" key="1">
    <source>
        <dbReference type="ARBA" id="ARBA00023002"/>
    </source>
</evidence>
<evidence type="ECO:0000313" key="3">
    <source>
        <dbReference type="EMBL" id="PRY17841.1"/>
    </source>
</evidence>
<feature type="domain" description="Pyridoxamine 5'-phosphate oxidase N-terminal" evidence="2">
    <location>
        <begin position="5"/>
        <end position="134"/>
    </location>
</feature>